<dbReference type="SUPFAM" id="SSF48452">
    <property type="entry name" value="TPR-like"/>
    <property type="match status" value="1"/>
</dbReference>
<dbReference type="STRING" id="1470434.AZF00_12330"/>
<evidence type="ECO:0000256" key="1">
    <source>
        <dbReference type="ARBA" id="ARBA00004401"/>
    </source>
</evidence>
<evidence type="ECO:0000256" key="5">
    <source>
        <dbReference type="ARBA" id="ARBA00023136"/>
    </source>
</evidence>
<keyword evidence="6" id="KW-0143">Chaperone</keyword>
<dbReference type="RefSeq" id="WP_008248919.1">
    <property type="nucleotide sequence ID" value="NZ_CP014544.1"/>
</dbReference>
<dbReference type="KEGG" id="zal:AZF00_12330"/>
<protein>
    <recommendedName>
        <fullName evidence="8">Ancillary SecYEG translocon subunit</fullName>
    </recommendedName>
</protein>
<evidence type="ECO:0000313" key="10">
    <source>
        <dbReference type="EMBL" id="AMO69041.1"/>
    </source>
</evidence>
<keyword evidence="3" id="KW-0812">Transmembrane</keyword>
<dbReference type="InterPro" id="IPR018704">
    <property type="entry name" value="SecYEG/CpoB_TPR"/>
</dbReference>
<evidence type="ECO:0000256" key="8">
    <source>
        <dbReference type="ARBA" id="ARBA00024235"/>
    </source>
</evidence>
<comment type="subcellular location">
    <subcellularLocation>
        <location evidence="1">Cell membrane</location>
        <topology evidence="1">Single-pass type II membrane protein</topology>
    </subcellularLocation>
</comment>
<evidence type="ECO:0000256" key="6">
    <source>
        <dbReference type="ARBA" id="ARBA00023186"/>
    </source>
</evidence>
<dbReference type="GO" id="GO:0005886">
    <property type="term" value="C:plasma membrane"/>
    <property type="evidence" value="ECO:0007669"/>
    <property type="project" value="UniProtKB-SubCell"/>
</dbReference>
<sequence length="225" mass="24463">METFRTEEEQVEAIKRWWQENGKSTVFGIALALAIVFGWKGWQGHVKDQGAEASAIFDNLMIADAAVQRDGTSRNTAEHLANTLKDQYGNLSYGQFAALYKAKYAVQDGEYDAAASELEWVLDQGPEPVLMAQTQLRLAQVRFALDDYAAALALLEDVASSGYAAQAAELRGDILFAQGDKPGALSAYQQAKVLAREQEVPSNNALLDLKISDLSVAATTEKGTN</sequence>
<evidence type="ECO:0000256" key="4">
    <source>
        <dbReference type="ARBA" id="ARBA00022989"/>
    </source>
</evidence>
<reference evidence="10 11" key="1">
    <citation type="submission" date="2015-12" db="EMBL/GenBank/DDBJ databases">
        <authorList>
            <person name="Shamseldin A."/>
            <person name="Moawad H."/>
            <person name="Abd El-Rahim W.M."/>
            <person name="Sadowsky M.J."/>
        </authorList>
    </citation>
    <scope>NUCLEOTIDE SEQUENCE [LARGE SCALE GENOMIC DNA]</scope>
    <source>
        <strain evidence="10 11">SM2</strain>
    </source>
</reference>
<evidence type="ECO:0000256" key="7">
    <source>
        <dbReference type="ARBA" id="ARBA00024197"/>
    </source>
</evidence>
<dbReference type="PIRSF" id="PIRSF006170">
    <property type="entry name" value="YfgM"/>
    <property type="match status" value="1"/>
</dbReference>
<dbReference type="EMBL" id="CP014544">
    <property type="protein sequence ID" value="AMO69041.1"/>
    <property type="molecule type" value="Genomic_DNA"/>
</dbReference>
<accession>A0A127M767</accession>
<gene>
    <name evidence="10" type="ORF">AZF00_12330</name>
</gene>
<dbReference type="AlphaFoldDB" id="A0A127M767"/>
<evidence type="ECO:0000313" key="11">
    <source>
        <dbReference type="Proteomes" id="UP000074119"/>
    </source>
</evidence>
<proteinExistence type="inferred from homology"/>
<evidence type="ECO:0000256" key="3">
    <source>
        <dbReference type="ARBA" id="ARBA00022692"/>
    </source>
</evidence>
<dbReference type="GO" id="GO:0044877">
    <property type="term" value="F:protein-containing complex binding"/>
    <property type="evidence" value="ECO:0007669"/>
    <property type="project" value="InterPro"/>
</dbReference>
<keyword evidence="5" id="KW-0472">Membrane</keyword>
<comment type="similarity">
    <text evidence="7">Belongs to the YfgM family.</text>
</comment>
<name>A0A127M767_9GAMM</name>
<dbReference type="Pfam" id="PF09976">
    <property type="entry name" value="TPR_21"/>
    <property type="match status" value="1"/>
</dbReference>
<dbReference type="InterPro" id="IPR011990">
    <property type="entry name" value="TPR-like_helical_dom_sf"/>
</dbReference>
<keyword evidence="2" id="KW-1003">Cell membrane</keyword>
<dbReference type="Gene3D" id="1.25.40.10">
    <property type="entry name" value="Tetratricopeptide repeat domain"/>
    <property type="match status" value="1"/>
</dbReference>
<evidence type="ECO:0000256" key="2">
    <source>
        <dbReference type="ARBA" id="ARBA00022475"/>
    </source>
</evidence>
<dbReference type="PANTHER" id="PTHR38035:SF1">
    <property type="entry name" value="ANCILLARY SECYEG TRANSLOCON SUBUNIT"/>
    <property type="match status" value="1"/>
</dbReference>
<organism evidence="10 11">
    <name type="scientific">Zhongshania aliphaticivorans</name>
    <dbReference type="NCBI Taxonomy" id="1470434"/>
    <lineage>
        <taxon>Bacteria</taxon>
        <taxon>Pseudomonadati</taxon>
        <taxon>Pseudomonadota</taxon>
        <taxon>Gammaproteobacteria</taxon>
        <taxon>Cellvibrionales</taxon>
        <taxon>Spongiibacteraceae</taxon>
        <taxon>Zhongshania</taxon>
    </lineage>
</organism>
<dbReference type="InterPro" id="IPR026039">
    <property type="entry name" value="YfgM"/>
</dbReference>
<keyword evidence="4" id="KW-1133">Transmembrane helix</keyword>
<dbReference type="Proteomes" id="UP000074119">
    <property type="component" value="Chromosome"/>
</dbReference>
<dbReference type="PANTHER" id="PTHR38035">
    <property type="entry name" value="UPF0070 PROTEIN YFGM"/>
    <property type="match status" value="1"/>
</dbReference>
<feature type="domain" description="Ancillary SecYEG translocon subunit/Cell division coordinator CpoB TPR" evidence="9">
    <location>
        <begin position="15"/>
        <end position="215"/>
    </location>
</feature>
<evidence type="ECO:0000259" key="9">
    <source>
        <dbReference type="Pfam" id="PF09976"/>
    </source>
</evidence>